<evidence type="ECO:0000313" key="5">
    <source>
        <dbReference type="Proteomes" id="UP000326041"/>
    </source>
</evidence>
<feature type="region of interest" description="Disordered" evidence="2">
    <location>
        <begin position="205"/>
        <end position="232"/>
    </location>
</feature>
<dbReference type="InterPro" id="IPR002104">
    <property type="entry name" value="Integrase_catalytic"/>
</dbReference>
<evidence type="ECO:0000256" key="1">
    <source>
        <dbReference type="ARBA" id="ARBA00023172"/>
    </source>
</evidence>
<dbReference type="SUPFAM" id="SSF56349">
    <property type="entry name" value="DNA breaking-rejoining enzymes"/>
    <property type="match status" value="1"/>
</dbReference>
<organism evidence="4 5">
    <name type="scientific">Streptomyces prasinus</name>
    <dbReference type="NCBI Taxonomy" id="67345"/>
    <lineage>
        <taxon>Bacteria</taxon>
        <taxon>Bacillati</taxon>
        <taxon>Actinomycetota</taxon>
        <taxon>Actinomycetes</taxon>
        <taxon>Kitasatosporales</taxon>
        <taxon>Streptomycetaceae</taxon>
        <taxon>Streptomyces</taxon>
    </lineage>
</organism>
<reference evidence="4 5" key="1">
    <citation type="submission" date="2017-09" db="EMBL/GenBank/DDBJ databases">
        <authorList>
            <person name="Lee N."/>
            <person name="Cho B.-K."/>
        </authorList>
    </citation>
    <scope>NUCLEOTIDE SEQUENCE [LARGE SCALE GENOMIC DNA]</scope>
    <source>
        <strain evidence="4 5">ATCC 13879</strain>
    </source>
</reference>
<name>A0ABX6AQ58_9ACTN</name>
<protein>
    <recommendedName>
        <fullName evidence="3">Tyr recombinase domain-containing protein</fullName>
    </recommendedName>
</protein>
<evidence type="ECO:0000313" key="4">
    <source>
        <dbReference type="EMBL" id="QEV04553.1"/>
    </source>
</evidence>
<sequence length="256" mass="27784">MSRRSSTDGRTATSGPPCTARIRSRGHAPSSRTAPLPPAATTFRAAHDEGLSETETVRLLPAARDPHQPAAYRPRAYALLLMLYTMCLPIDSVLAGDVEDLGHDRGRHELDTRIRGDTTKRKAIPSHTWQALQSYLDGRTAGPLFTTASGGRLDEPAVWRLLRSLARRAGLPQAEMIHPHALKTSAIPYALDRPHARIERAQAWADHKDARATGRYSRWPGQPDGAPGHGPAEALIHAPRLAAGRRAGGRRANEAG</sequence>
<dbReference type="Proteomes" id="UP000326041">
    <property type="component" value="Chromosome"/>
</dbReference>
<feature type="region of interest" description="Disordered" evidence="2">
    <location>
        <begin position="1"/>
        <end position="38"/>
    </location>
</feature>
<evidence type="ECO:0000256" key="2">
    <source>
        <dbReference type="SAM" id="MobiDB-lite"/>
    </source>
</evidence>
<feature type="domain" description="Tyr recombinase" evidence="3">
    <location>
        <begin position="46"/>
        <end position="229"/>
    </location>
</feature>
<evidence type="ECO:0000259" key="3">
    <source>
        <dbReference type="PROSITE" id="PS51898"/>
    </source>
</evidence>
<keyword evidence="1" id="KW-0233">DNA recombination</keyword>
<dbReference type="Pfam" id="PF00589">
    <property type="entry name" value="Phage_integrase"/>
    <property type="match status" value="1"/>
</dbReference>
<dbReference type="InterPro" id="IPR013762">
    <property type="entry name" value="Integrase-like_cat_sf"/>
</dbReference>
<keyword evidence="5" id="KW-1185">Reference proteome</keyword>
<dbReference type="Gene3D" id="1.10.443.10">
    <property type="entry name" value="Intergrase catalytic core"/>
    <property type="match status" value="1"/>
</dbReference>
<gene>
    <name evidence="4" type="ORF">CP972_01220</name>
</gene>
<dbReference type="PROSITE" id="PS51898">
    <property type="entry name" value="TYR_RECOMBINASE"/>
    <property type="match status" value="1"/>
</dbReference>
<dbReference type="EMBL" id="CP023697">
    <property type="protein sequence ID" value="QEV04553.1"/>
    <property type="molecule type" value="Genomic_DNA"/>
</dbReference>
<accession>A0ABX6AQ58</accession>
<dbReference type="InterPro" id="IPR011010">
    <property type="entry name" value="DNA_brk_join_enz"/>
</dbReference>
<proteinExistence type="predicted"/>